<dbReference type="EC" id="2.7.13.3" evidence="3"/>
<dbReference type="Gene3D" id="6.10.340.10">
    <property type="match status" value="1"/>
</dbReference>
<evidence type="ECO:0000259" key="15">
    <source>
        <dbReference type="PROSITE" id="PS50112"/>
    </source>
</evidence>
<dbReference type="GO" id="GO:0007234">
    <property type="term" value="P:osmosensory signaling via phosphorelay pathway"/>
    <property type="evidence" value="ECO:0007669"/>
    <property type="project" value="TreeGrafter"/>
</dbReference>
<dbReference type="InterPro" id="IPR003594">
    <property type="entry name" value="HATPase_dom"/>
</dbReference>
<evidence type="ECO:0000259" key="14">
    <source>
        <dbReference type="PROSITE" id="PS50109"/>
    </source>
</evidence>
<evidence type="ECO:0000256" key="2">
    <source>
        <dbReference type="ARBA" id="ARBA00004141"/>
    </source>
</evidence>
<dbReference type="STRING" id="1802559.A2372_03965"/>
<dbReference type="PRINTS" id="PR00344">
    <property type="entry name" value="BCTRLSENSOR"/>
</dbReference>
<dbReference type="SUPFAM" id="SSF158472">
    <property type="entry name" value="HAMP domain-like"/>
    <property type="match status" value="1"/>
</dbReference>
<accession>A0A1F8DWL7</accession>
<keyword evidence="7" id="KW-0547">Nucleotide-binding</keyword>
<name>A0A1F8DWL7_9BACT</name>
<evidence type="ECO:0000259" key="16">
    <source>
        <dbReference type="PROSITE" id="PS50113"/>
    </source>
</evidence>
<dbReference type="Gene3D" id="3.30.450.20">
    <property type="entry name" value="PAS domain"/>
    <property type="match status" value="1"/>
</dbReference>
<dbReference type="GO" id="GO:0016020">
    <property type="term" value="C:membrane"/>
    <property type="evidence" value="ECO:0007669"/>
    <property type="project" value="UniProtKB-SubCell"/>
</dbReference>
<feature type="domain" description="PAS" evidence="15">
    <location>
        <begin position="383"/>
        <end position="429"/>
    </location>
</feature>
<keyword evidence="5" id="KW-0808">Transferase</keyword>
<dbReference type="GO" id="GO:0030295">
    <property type="term" value="F:protein kinase activator activity"/>
    <property type="evidence" value="ECO:0007669"/>
    <property type="project" value="TreeGrafter"/>
</dbReference>
<dbReference type="SMART" id="SM00086">
    <property type="entry name" value="PAC"/>
    <property type="match status" value="1"/>
</dbReference>
<dbReference type="Pfam" id="PF00512">
    <property type="entry name" value="HisKA"/>
    <property type="match status" value="1"/>
</dbReference>
<keyword evidence="8" id="KW-0418">Kinase</keyword>
<keyword evidence="11" id="KW-0902">Two-component regulatory system</keyword>
<dbReference type="PROSITE" id="PS50109">
    <property type="entry name" value="HIS_KIN"/>
    <property type="match status" value="1"/>
</dbReference>
<evidence type="ECO:0000256" key="7">
    <source>
        <dbReference type="ARBA" id="ARBA00022741"/>
    </source>
</evidence>
<comment type="subcellular location">
    <subcellularLocation>
        <location evidence="2">Membrane</location>
        <topology evidence="2">Multi-pass membrane protein</topology>
    </subcellularLocation>
</comment>
<feature type="domain" description="Histidine kinase" evidence="14">
    <location>
        <begin position="512"/>
        <end position="731"/>
    </location>
</feature>
<evidence type="ECO:0000256" key="8">
    <source>
        <dbReference type="ARBA" id="ARBA00022777"/>
    </source>
</evidence>
<dbReference type="InterPro" id="IPR000014">
    <property type="entry name" value="PAS"/>
</dbReference>
<keyword evidence="10 13" id="KW-1133">Transmembrane helix</keyword>
<dbReference type="SMART" id="SM00304">
    <property type="entry name" value="HAMP"/>
    <property type="match status" value="1"/>
</dbReference>
<comment type="caution">
    <text evidence="18">The sequence shown here is derived from an EMBL/GenBank/DDBJ whole genome shotgun (WGS) entry which is preliminary data.</text>
</comment>
<dbReference type="SMART" id="SM00091">
    <property type="entry name" value="PAS"/>
    <property type="match status" value="1"/>
</dbReference>
<dbReference type="SUPFAM" id="SSF55874">
    <property type="entry name" value="ATPase domain of HSP90 chaperone/DNA topoisomerase II/histidine kinase"/>
    <property type="match status" value="1"/>
</dbReference>
<dbReference type="Pfam" id="PF13426">
    <property type="entry name" value="PAS_9"/>
    <property type="match status" value="1"/>
</dbReference>
<keyword evidence="9" id="KW-0067">ATP-binding</keyword>
<dbReference type="PROSITE" id="PS50885">
    <property type="entry name" value="HAMP"/>
    <property type="match status" value="1"/>
</dbReference>
<dbReference type="InterPro" id="IPR005467">
    <property type="entry name" value="His_kinase_dom"/>
</dbReference>
<dbReference type="InterPro" id="IPR003660">
    <property type="entry name" value="HAMP_dom"/>
</dbReference>
<dbReference type="AlphaFoldDB" id="A0A1F8DWL7"/>
<dbReference type="Pfam" id="PF02518">
    <property type="entry name" value="HATPase_c"/>
    <property type="match status" value="1"/>
</dbReference>
<dbReference type="SUPFAM" id="SSF47384">
    <property type="entry name" value="Homodimeric domain of signal transducing histidine kinase"/>
    <property type="match status" value="1"/>
</dbReference>
<dbReference type="InterPro" id="IPR035965">
    <property type="entry name" value="PAS-like_dom_sf"/>
</dbReference>
<dbReference type="Pfam" id="PF00672">
    <property type="entry name" value="HAMP"/>
    <property type="match status" value="1"/>
</dbReference>
<dbReference type="GO" id="GO:0000155">
    <property type="term" value="F:phosphorelay sensor kinase activity"/>
    <property type="evidence" value="ECO:0007669"/>
    <property type="project" value="InterPro"/>
</dbReference>
<evidence type="ECO:0000256" key="5">
    <source>
        <dbReference type="ARBA" id="ARBA00022679"/>
    </source>
</evidence>
<dbReference type="PROSITE" id="PS50112">
    <property type="entry name" value="PAS"/>
    <property type="match status" value="1"/>
</dbReference>
<dbReference type="InterPro" id="IPR050351">
    <property type="entry name" value="BphY/WalK/GraS-like"/>
</dbReference>
<evidence type="ECO:0000256" key="13">
    <source>
        <dbReference type="SAM" id="Phobius"/>
    </source>
</evidence>
<dbReference type="CDD" id="cd06225">
    <property type="entry name" value="HAMP"/>
    <property type="match status" value="1"/>
</dbReference>
<evidence type="ECO:0000256" key="12">
    <source>
        <dbReference type="ARBA" id="ARBA00023136"/>
    </source>
</evidence>
<dbReference type="CDD" id="cd00130">
    <property type="entry name" value="PAS"/>
    <property type="match status" value="1"/>
</dbReference>
<feature type="transmembrane region" description="Helical" evidence="13">
    <location>
        <begin position="12"/>
        <end position="32"/>
    </location>
</feature>
<dbReference type="Gene3D" id="3.30.565.10">
    <property type="entry name" value="Histidine kinase-like ATPase, C-terminal domain"/>
    <property type="match status" value="1"/>
</dbReference>
<evidence type="ECO:0000256" key="11">
    <source>
        <dbReference type="ARBA" id="ARBA00023012"/>
    </source>
</evidence>
<keyword evidence="6 13" id="KW-0812">Transmembrane</keyword>
<dbReference type="InterPro" id="IPR036890">
    <property type="entry name" value="HATPase_C_sf"/>
</dbReference>
<keyword evidence="12 13" id="KW-0472">Membrane</keyword>
<dbReference type="InterPro" id="IPR000700">
    <property type="entry name" value="PAS-assoc_C"/>
</dbReference>
<dbReference type="EMBL" id="MGIT01000002">
    <property type="protein sequence ID" value="OGM92974.1"/>
    <property type="molecule type" value="Genomic_DNA"/>
</dbReference>
<feature type="domain" description="HAMP" evidence="17">
    <location>
        <begin position="319"/>
        <end position="371"/>
    </location>
</feature>
<dbReference type="SMART" id="SM00388">
    <property type="entry name" value="HisKA"/>
    <property type="match status" value="1"/>
</dbReference>
<feature type="domain" description="PAC" evidence="16">
    <location>
        <begin position="456"/>
        <end position="508"/>
    </location>
</feature>
<dbReference type="FunFam" id="3.30.565.10:FF:000006">
    <property type="entry name" value="Sensor histidine kinase WalK"/>
    <property type="match status" value="1"/>
</dbReference>
<dbReference type="GO" id="GO:0005524">
    <property type="term" value="F:ATP binding"/>
    <property type="evidence" value="ECO:0007669"/>
    <property type="project" value="UniProtKB-KW"/>
</dbReference>
<dbReference type="InterPro" id="IPR003661">
    <property type="entry name" value="HisK_dim/P_dom"/>
</dbReference>
<dbReference type="CDD" id="cd00082">
    <property type="entry name" value="HisKA"/>
    <property type="match status" value="1"/>
</dbReference>
<dbReference type="InterPro" id="IPR001610">
    <property type="entry name" value="PAC"/>
</dbReference>
<dbReference type="NCBIfam" id="TIGR00229">
    <property type="entry name" value="sensory_box"/>
    <property type="match status" value="1"/>
</dbReference>
<dbReference type="GO" id="GO:0000156">
    <property type="term" value="F:phosphorelay response regulator activity"/>
    <property type="evidence" value="ECO:0007669"/>
    <property type="project" value="TreeGrafter"/>
</dbReference>
<dbReference type="InterPro" id="IPR036097">
    <property type="entry name" value="HisK_dim/P_sf"/>
</dbReference>
<dbReference type="Gene3D" id="1.10.287.130">
    <property type="match status" value="1"/>
</dbReference>
<evidence type="ECO:0000256" key="1">
    <source>
        <dbReference type="ARBA" id="ARBA00000085"/>
    </source>
</evidence>
<dbReference type="PANTHER" id="PTHR42878">
    <property type="entry name" value="TWO-COMPONENT HISTIDINE KINASE"/>
    <property type="match status" value="1"/>
</dbReference>
<dbReference type="Proteomes" id="UP000176422">
    <property type="component" value="Unassembled WGS sequence"/>
</dbReference>
<protein>
    <recommendedName>
        <fullName evidence="3">histidine kinase</fullName>
        <ecNumber evidence="3">2.7.13.3</ecNumber>
    </recommendedName>
</protein>
<dbReference type="SMART" id="SM00387">
    <property type="entry name" value="HATPase_c"/>
    <property type="match status" value="1"/>
</dbReference>
<keyword evidence="4" id="KW-0597">Phosphoprotein</keyword>
<organism evidence="18 19">
    <name type="scientific">Candidatus Wolfebacteria bacterium RIFOXYB1_FULL_54_12</name>
    <dbReference type="NCBI Taxonomy" id="1802559"/>
    <lineage>
        <taxon>Bacteria</taxon>
        <taxon>Candidatus Wolfeibacteriota</taxon>
    </lineage>
</organism>
<dbReference type="SUPFAM" id="SSF55785">
    <property type="entry name" value="PYP-like sensor domain (PAS domain)"/>
    <property type="match status" value="1"/>
</dbReference>
<evidence type="ECO:0000256" key="10">
    <source>
        <dbReference type="ARBA" id="ARBA00022989"/>
    </source>
</evidence>
<evidence type="ECO:0000256" key="6">
    <source>
        <dbReference type="ARBA" id="ARBA00022692"/>
    </source>
</evidence>
<reference evidence="18 19" key="1">
    <citation type="journal article" date="2016" name="Nat. Commun.">
        <title>Thousands of microbial genomes shed light on interconnected biogeochemical processes in an aquifer system.</title>
        <authorList>
            <person name="Anantharaman K."/>
            <person name="Brown C.T."/>
            <person name="Hug L.A."/>
            <person name="Sharon I."/>
            <person name="Castelle C.J."/>
            <person name="Probst A.J."/>
            <person name="Thomas B.C."/>
            <person name="Singh A."/>
            <person name="Wilkins M.J."/>
            <person name="Karaoz U."/>
            <person name="Brodie E.L."/>
            <person name="Williams K.H."/>
            <person name="Hubbard S.S."/>
            <person name="Banfield J.F."/>
        </authorList>
    </citation>
    <scope>NUCLEOTIDE SEQUENCE [LARGE SCALE GENOMIC DNA]</scope>
</reference>
<evidence type="ECO:0000256" key="4">
    <source>
        <dbReference type="ARBA" id="ARBA00022553"/>
    </source>
</evidence>
<dbReference type="InterPro" id="IPR004358">
    <property type="entry name" value="Sig_transdc_His_kin-like_C"/>
</dbReference>
<feature type="transmembrane region" description="Helical" evidence="13">
    <location>
        <begin position="299"/>
        <end position="318"/>
    </location>
</feature>
<proteinExistence type="predicted"/>
<evidence type="ECO:0000256" key="9">
    <source>
        <dbReference type="ARBA" id="ARBA00022840"/>
    </source>
</evidence>
<dbReference type="PROSITE" id="PS50113">
    <property type="entry name" value="PAC"/>
    <property type="match status" value="1"/>
</dbReference>
<evidence type="ECO:0000259" key="17">
    <source>
        <dbReference type="PROSITE" id="PS50885"/>
    </source>
</evidence>
<evidence type="ECO:0000313" key="19">
    <source>
        <dbReference type="Proteomes" id="UP000176422"/>
    </source>
</evidence>
<comment type="catalytic activity">
    <reaction evidence="1">
        <text>ATP + protein L-histidine = ADP + protein N-phospho-L-histidine.</text>
        <dbReference type="EC" id="2.7.13.3"/>
    </reaction>
</comment>
<sequence length="743" mass="82384">MFKRLTIGFKIISSLSVILLLVIGTSVVTFIVQRDRISGVIFSELTLMNNASRVVLLDVIDGMRRRTIDFSSDGFVRDATQEIIKTGNRETVAALGEHLRKSKLALDPAMYGINILDRSGTVIASSDDREIGKDASGYAQELQSEDFTYGTAQVSDFMSMDNFGMPTVALIVAAPLTDRTTGDRLGSLVSFTKAGEIADALKIKNELLTGVDMRYASMELFLVNRDGFVIDKRYFDGSRLTRQVDIATILQCNGKRGYKNTEGVDVISAALCMENGWTLVTETSQAQAMQSIEDTRRSLIYSALLLVALILIIISAAGKKIIDPIKALAEAAHKLGEGVFDIQTNIATSDELGDLSDAFNNTAEKLRDSHVLLAKKIQETTEDFEKFKLAVDGTSDHVVITDANGVILYANKAAELTTGYTRKEILGNTPALWGKQMPSEFYRNMWHVIKEQRKSFYGEITNKRKDGQLYIAEAHISPLFDERGDLYGFVGVERDVTHQKDIDKSKNEFVSIASHQLRTPLTIINWYVEMLSDPAGESLSVKQRQYFDEIARASKRMIELVNALLNVSRIDLGTFMVDVEPLDFSIAMEDVLKDLSMQIAHKNVHVTKYYDKTLPAINADPKLLRIILQNLLTNAVKYTPDNGSITVELFRKQSSVLINVADTGFGIPAHQQGKIFSKFFRADNAREKEPDGNGLGLYIVKSIVEHSGGKIWFTSEENKGTTFSVELPLTGMRAKEGSKPLAA</sequence>
<evidence type="ECO:0000256" key="3">
    <source>
        <dbReference type="ARBA" id="ARBA00012438"/>
    </source>
</evidence>
<evidence type="ECO:0000313" key="18">
    <source>
        <dbReference type="EMBL" id="OGM92974.1"/>
    </source>
</evidence>
<gene>
    <name evidence="18" type="ORF">A2372_03965</name>
</gene>
<dbReference type="PANTHER" id="PTHR42878:SF7">
    <property type="entry name" value="SENSOR HISTIDINE KINASE GLRK"/>
    <property type="match status" value="1"/>
</dbReference>